<feature type="transmembrane region" description="Helical" evidence="7">
    <location>
        <begin position="21"/>
        <end position="49"/>
    </location>
</feature>
<dbReference type="GO" id="GO:0016020">
    <property type="term" value="C:membrane"/>
    <property type="evidence" value="ECO:0007669"/>
    <property type="project" value="UniProtKB-SubCell"/>
</dbReference>
<dbReference type="InterPro" id="IPR036259">
    <property type="entry name" value="MFS_trans_sf"/>
</dbReference>
<dbReference type="EMBL" id="JAWDJX010000026">
    <property type="protein sequence ID" value="KAK3051476.1"/>
    <property type="molecule type" value="Genomic_DNA"/>
</dbReference>
<keyword evidence="5 7" id="KW-0472">Membrane</keyword>
<feature type="transmembrane region" description="Helical" evidence="7">
    <location>
        <begin position="308"/>
        <end position="330"/>
    </location>
</feature>
<proteinExistence type="inferred from homology"/>
<feature type="compositionally biased region" description="Basic and acidic residues" evidence="6">
    <location>
        <begin position="493"/>
        <end position="509"/>
    </location>
</feature>
<feature type="transmembrane region" description="Helical" evidence="7">
    <location>
        <begin position="126"/>
        <end position="146"/>
    </location>
</feature>
<evidence type="ECO:0000256" key="6">
    <source>
        <dbReference type="SAM" id="MobiDB-lite"/>
    </source>
</evidence>
<dbReference type="SUPFAM" id="SSF103473">
    <property type="entry name" value="MFS general substrate transporter"/>
    <property type="match status" value="1"/>
</dbReference>
<dbReference type="GO" id="GO:0005351">
    <property type="term" value="F:carbohydrate:proton symporter activity"/>
    <property type="evidence" value="ECO:0007669"/>
    <property type="project" value="TreeGrafter"/>
</dbReference>
<comment type="caution">
    <text evidence="9">The sequence shown here is derived from an EMBL/GenBank/DDBJ whole genome shotgun (WGS) entry which is preliminary data.</text>
</comment>
<dbReference type="InterPro" id="IPR005829">
    <property type="entry name" value="Sugar_transporter_CS"/>
</dbReference>
<dbReference type="PROSITE" id="PS00217">
    <property type="entry name" value="SUGAR_TRANSPORT_2"/>
    <property type="match status" value="1"/>
</dbReference>
<dbReference type="Proteomes" id="UP001271007">
    <property type="component" value="Unassembled WGS sequence"/>
</dbReference>
<feature type="transmembrane region" description="Helical" evidence="7">
    <location>
        <begin position="404"/>
        <end position="424"/>
    </location>
</feature>
<dbReference type="InterPro" id="IPR005828">
    <property type="entry name" value="MFS_sugar_transport-like"/>
</dbReference>
<evidence type="ECO:0000256" key="2">
    <source>
        <dbReference type="ARBA" id="ARBA00010992"/>
    </source>
</evidence>
<evidence type="ECO:0000259" key="8">
    <source>
        <dbReference type="PROSITE" id="PS50850"/>
    </source>
</evidence>
<comment type="similarity">
    <text evidence="2">Belongs to the major facilitator superfamily. Sugar transporter (TC 2.A.1.1) family.</text>
</comment>
<dbReference type="PANTHER" id="PTHR48022">
    <property type="entry name" value="PLASTIDIC GLUCOSE TRANSPORTER 4"/>
    <property type="match status" value="1"/>
</dbReference>
<feature type="transmembrane region" description="Helical" evidence="7">
    <location>
        <begin position="189"/>
        <end position="212"/>
    </location>
</feature>
<feature type="transmembrane region" description="Helical" evidence="7">
    <location>
        <begin position="379"/>
        <end position="397"/>
    </location>
</feature>
<evidence type="ECO:0000256" key="5">
    <source>
        <dbReference type="ARBA" id="ARBA00023136"/>
    </source>
</evidence>
<feature type="transmembrane region" description="Helical" evidence="7">
    <location>
        <begin position="430"/>
        <end position="450"/>
    </location>
</feature>
<feature type="transmembrane region" description="Helical" evidence="7">
    <location>
        <begin position="69"/>
        <end position="90"/>
    </location>
</feature>
<keyword evidence="10" id="KW-1185">Reference proteome</keyword>
<protein>
    <recommendedName>
        <fullName evidence="8">Major facilitator superfamily (MFS) profile domain-containing protein</fullName>
    </recommendedName>
</protein>
<reference evidence="9" key="1">
    <citation type="submission" date="2023-04" db="EMBL/GenBank/DDBJ databases">
        <title>Black Yeasts Isolated from many extreme environments.</title>
        <authorList>
            <person name="Coleine C."/>
            <person name="Stajich J.E."/>
            <person name="Selbmann L."/>
        </authorList>
    </citation>
    <scope>NUCLEOTIDE SEQUENCE</scope>
    <source>
        <strain evidence="9">CCFEE 5312</strain>
    </source>
</reference>
<evidence type="ECO:0000256" key="1">
    <source>
        <dbReference type="ARBA" id="ARBA00004141"/>
    </source>
</evidence>
<dbReference type="Gene3D" id="1.20.1250.20">
    <property type="entry name" value="MFS general substrate transporter like domains"/>
    <property type="match status" value="1"/>
</dbReference>
<gene>
    <name evidence="9" type="ORF">LTR09_007499</name>
</gene>
<feature type="transmembrane region" description="Helical" evidence="7">
    <location>
        <begin position="158"/>
        <end position="183"/>
    </location>
</feature>
<evidence type="ECO:0000313" key="9">
    <source>
        <dbReference type="EMBL" id="KAK3051476.1"/>
    </source>
</evidence>
<keyword evidence="3 7" id="KW-0812">Transmembrane</keyword>
<feature type="domain" description="Major facilitator superfamily (MFS) profile" evidence="8">
    <location>
        <begin position="27"/>
        <end position="454"/>
    </location>
</feature>
<evidence type="ECO:0000313" key="10">
    <source>
        <dbReference type="Proteomes" id="UP001271007"/>
    </source>
</evidence>
<comment type="subcellular location">
    <subcellularLocation>
        <location evidence="1">Membrane</location>
        <topology evidence="1">Multi-pass membrane protein</topology>
    </subcellularLocation>
</comment>
<sequence length="509" mass="55960">MVTATETHGKKAKYVIPRPRNWYNFGVALFVAVGSLCYGYASSISAAPIGQQSWYDYMDLEAGTAHTNAILGAINGIYAAGGAFGCVYNMWSSEYYGRKRSIQIGCCISIVGATIMTASVDVGMFIASRFIMGFGIGVLVTFVPLYQSEVSPPESRGVGLHGVLIGFSYSMTGFITYGCYFAPYGQFQWRFPLAVQLIPTSILLIGSFWLPYSPRWLLSQGRDEAAWKVTQRLHASKSDPDDNFAHAEYNQMQAQIEFERKHNAVGTLAQARLAFSQKSYLKRLGLGFLVQFGNQCTGALVINNYNTILFSGLGITGAMPLLLLGFFNLVTVPGNLFNGLFIDRFGRRRFVIVGCIGIIVCLSGEAAITAQFVDTGSTNRVGLGFGVGFIFAFPMVIRSFGMSWSIMGQFIATVILLEAAPTAFANIGYGFWILLICLTAIYATLIYFFLPETKGMTLEDISVLFGDPVELSFEQALSKQEHREADDGDEVMMQEKQEGRQVENIPLEK</sequence>
<dbReference type="Pfam" id="PF00083">
    <property type="entry name" value="Sugar_tr"/>
    <property type="match status" value="1"/>
</dbReference>
<feature type="region of interest" description="Disordered" evidence="6">
    <location>
        <begin position="480"/>
        <end position="509"/>
    </location>
</feature>
<organism evidence="9 10">
    <name type="scientific">Extremus antarcticus</name>
    <dbReference type="NCBI Taxonomy" id="702011"/>
    <lineage>
        <taxon>Eukaryota</taxon>
        <taxon>Fungi</taxon>
        <taxon>Dikarya</taxon>
        <taxon>Ascomycota</taxon>
        <taxon>Pezizomycotina</taxon>
        <taxon>Dothideomycetes</taxon>
        <taxon>Dothideomycetidae</taxon>
        <taxon>Mycosphaerellales</taxon>
        <taxon>Extremaceae</taxon>
        <taxon>Extremus</taxon>
    </lineage>
</organism>
<dbReference type="AlphaFoldDB" id="A0AAJ0GB61"/>
<dbReference type="InterPro" id="IPR020846">
    <property type="entry name" value="MFS_dom"/>
</dbReference>
<accession>A0AAJ0GB61</accession>
<feature type="transmembrane region" description="Helical" evidence="7">
    <location>
        <begin position="350"/>
        <end position="373"/>
    </location>
</feature>
<dbReference type="PROSITE" id="PS50850">
    <property type="entry name" value="MFS"/>
    <property type="match status" value="1"/>
</dbReference>
<keyword evidence="4 7" id="KW-1133">Transmembrane helix</keyword>
<evidence type="ECO:0000256" key="3">
    <source>
        <dbReference type="ARBA" id="ARBA00022692"/>
    </source>
</evidence>
<evidence type="ECO:0000256" key="4">
    <source>
        <dbReference type="ARBA" id="ARBA00022989"/>
    </source>
</evidence>
<name>A0AAJ0GB61_9PEZI</name>
<dbReference type="InterPro" id="IPR050360">
    <property type="entry name" value="MFS_Sugar_Transporters"/>
</dbReference>
<dbReference type="PANTHER" id="PTHR48022:SF38">
    <property type="entry name" value="MAJOR FACILITATOR SUPERFAMILY (MFS) PROFILE DOMAIN-CONTAINING PROTEIN-RELATED"/>
    <property type="match status" value="1"/>
</dbReference>
<evidence type="ECO:0000256" key="7">
    <source>
        <dbReference type="SAM" id="Phobius"/>
    </source>
</evidence>